<proteinExistence type="predicted"/>
<evidence type="ECO:0000313" key="1">
    <source>
        <dbReference type="EMBL" id="RAK58523.1"/>
    </source>
</evidence>
<dbReference type="EMBL" id="QFYP01000001">
    <property type="protein sequence ID" value="RAK58523.1"/>
    <property type="molecule type" value="Genomic_DNA"/>
</dbReference>
<organism evidence="1 2">
    <name type="scientific">Phenylobacterium hankyongense</name>
    <dbReference type="NCBI Taxonomy" id="1813876"/>
    <lineage>
        <taxon>Bacteria</taxon>
        <taxon>Pseudomonadati</taxon>
        <taxon>Pseudomonadota</taxon>
        <taxon>Alphaproteobacteria</taxon>
        <taxon>Caulobacterales</taxon>
        <taxon>Caulobacteraceae</taxon>
        <taxon>Phenylobacterium</taxon>
    </lineage>
</organism>
<keyword evidence="2" id="KW-1185">Reference proteome</keyword>
<protein>
    <submittedName>
        <fullName evidence="1">Uncharacterized protein</fullName>
    </submittedName>
</protein>
<reference evidence="2" key="1">
    <citation type="submission" date="2018-05" db="EMBL/GenBank/DDBJ databases">
        <authorList>
            <person name="Li X."/>
        </authorList>
    </citation>
    <scope>NUCLEOTIDE SEQUENCE [LARGE SCALE GENOMIC DNA]</scope>
    <source>
        <strain evidence="2">HKS-05</strain>
    </source>
</reference>
<name>A0A328AU15_9CAUL</name>
<comment type="caution">
    <text evidence="1">The sequence shown here is derived from an EMBL/GenBank/DDBJ whole genome shotgun (WGS) entry which is preliminary data.</text>
</comment>
<gene>
    <name evidence="1" type="ORF">DJ021_01275</name>
</gene>
<evidence type="ECO:0000313" key="2">
    <source>
        <dbReference type="Proteomes" id="UP000249842"/>
    </source>
</evidence>
<dbReference type="Proteomes" id="UP000249842">
    <property type="component" value="Unassembled WGS sequence"/>
</dbReference>
<sequence length="60" mass="6395">MKFLQSWHCTHEAQLGEPMLVLRTTEGQELVVMLPAAAAEQLGLALVAEGRQAAPSGPPN</sequence>
<dbReference type="AlphaFoldDB" id="A0A328AU15"/>
<accession>A0A328AU15</accession>
<dbReference type="RefSeq" id="WP_111455815.1">
    <property type="nucleotide sequence ID" value="NZ_QFYP01000001.1"/>
</dbReference>